<protein>
    <submittedName>
        <fullName evidence="2">Thiol-activated cytolysin family protein</fullName>
    </submittedName>
</protein>
<dbReference type="Gene3D" id="3.40.30.40">
    <property type="entry name" value="Perfringolysin"/>
    <property type="match status" value="1"/>
</dbReference>
<dbReference type="SUPFAM" id="SSF56978">
    <property type="entry name" value="Perfringolysin"/>
    <property type="match status" value="1"/>
</dbReference>
<dbReference type="InterPro" id="IPR001869">
    <property type="entry name" value="Thiol_cytolysin"/>
</dbReference>
<reference evidence="2" key="1">
    <citation type="submission" date="2022-01" db="EMBL/GenBank/DDBJ databases">
        <authorList>
            <person name="Jo J.-H."/>
            <person name="Im W.-T."/>
        </authorList>
    </citation>
    <scope>NUCLEOTIDE SEQUENCE</scope>
    <source>
        <strain evidence="2">NA20</strain>
    </source>
</reference>
<comment type="caution">
    <text evidence="2">The sequence shown here is derived from an EMBL/GenBank/DDBJ whole genome shotgun (WGS) entry which is preliminary data.</text>
</comment>
<dbReference type="InterPro" id="IPR036359">
    <property type="entry name" value="Thiol_cytolysin_sf"/>
</dbReference>
<feature type="compositionally biased region" description="Low complexity" evidence="1">
    <location>
        <begin position="55"/>
        <end position="66"/>
    </location>
</feature>
<feature type="compositionally biased region" description="Polar residues" evidence="1">
    <location>
        <begin position="89"/>
        <end position="100"/>
    </location>
</feature>
<dbReference type="EMBL" id="JAKLTR010000003">
    <property type="protein sequence ID" value="MCG2613870.1"/>
    <property type="molecule type" value="Genomic_DNA"/>
</dbReference>
<name>A0ABS9KNH9_9BACT</name>
<dbReference type="RefSeq" id="WP_237869750.1">
    <property type="nucleotide sequence ID" value="NZ_JAKLTR010000003.1"/>
</dbReference>
<dbReference type="Proteomes" id="UP001165367">
    <property type="component" value="Unassembled WGS sequence"/>
</dbReference>
<proteinExistence type="predicted"/>
<gene>
    <name evidence="2" type="ORF">LZZ85_06240</name>
</gene>
<organism evidence="2 3">
    <name type="scientific">Terrimonas ginsenosidimutans</name>
    <dbReference type="NCBI Taxonomy" id="2908004"/>
    <lineage>
        <taxon>Bacteria</taxon>
        <taxon>Pseudomonadati</taxon>
        <taxon>Bacteroidota</taxon>
        <taxon>Chitinophagia</taxon>
        <taxon>Chitinophagales</taxon>
        <taxon>Chitinophagaceae</taxon>
        <taxon>Terrimonas</taxon>
    </lineage>
</organism>
<dbReference type="Gene3D" id="3.30.1040.20">
    <property type="match status" value="1"/>
</dbReference>
<evidence type="ECO:0000313" key="3">
    <source>
        <dbReference type="Proteomes" id="UP001165367"/>
    </source>
</evidence>
<accession>A0ABS9KNH9</accession>
<dbReference type="Gene3D" id="3.90.840.10">
    <property type="entry name" value="Thiol-activated cytolysin superfamily/Thiol-activated cytolysin, alpha-beta domain"/>
    <property type="match status" value="1"/>
</dbReference>
<dbReference type="Pfam" id="PF01289">
    <property type="entry name" value="Thiol_cytolysin"/>
    <property type="match status" value="1"/>
</dbReference>
<dbReference type="InterPro" id="IPR036363">
    <property type="entry name" value="Thiol_cytolysin_ab_sf"/>
</dbReference>
<sequence length="595" mass="64538">MKQTHVVLLATCLLSGLSGISQNKIAQTRAQLLKLSPASKLNWYATAMTKLTLKGSSNSGSSVLSTRTESGNRTEIGIGLTGSEDGFTPNGNTRQETGGNSVCTYQPMRVNYVTSRDFNLFDENAGIYPGQFFTVNSILNNSFSAATTPQRKNYQIGISIFNPNNPGPGFLNIEDLTRSPLPEIQRQLLAPSFGAAIPAQGVLDMSEITSTAMLKAKFETSSGIFLPLQELGIPAEITAGFQGSGNTSNTTRKKVYMLNFIQPMYTLSVLTNHNQLFQSPNSHTGLTNAGYVESVTYGRRVVILISSTSSLSRVKAAMSAAISAEINGTEAADIEVGSKVSGETSASLREVATTFHAQIYGGEGRYANAIFSNILEFRDAFKQYINSSSASRFTANTTALPLHYTIRRISDDALLSVRSIGNYDELVSCNTSNFKVEIQYKGFTVNKVVELFPDSEEDIYGDFSLQSITTNGSTSSKNLKIKSISKSNAISKGANKTDDDDITVMAMNNISETNLKATTLNFSQDIHDWEPAHEPTYKPESSAELKFNFANEADDISRMTPGSSKTFTKNIKLIESGPLGESKITLLVKIRVTKS</sequence>
<evidence type="ECO:0000313" key="2">
    <source>
        <dbReference type="EMBL" id="MCG2613870.1"/>
    </source>
</evidence>
<keyword evidence="3" id="KW-1185">Reference proteome</keyword>
<evidence type="ECO:0000256" key="1">
    <source>
        <dbReference type="SAM" id="MobiDB-lite"/>
    </source>
</evidence>
<feature type="region of interest" description="Disordered" evidence="1">
    <location>
        <begin position="55"/>
        <end position="100"/>
    </location>
</feature>